<dbReference type="OrthoDB" id="17593at10239"/>
<protein>
    <submittedName>
        <fullName evidence="1">Uncharacterized protein</fullName>
    </submittedName>
</protein>
<organism evidence="1 2">
    <name type="scientific">Escherichia phage CAjan</name>
    <dbReference type="NCBI Taxonomy" id="1610828"/>
    <lineage>
        <taxon>Viruses</taxon>
        <taxon>Duplodnaviria</taxon>
        <taxon>Heunggongvirae</taxon>
        <taxon>Uroviricota</taxon>
        <taxon>Caudoviricetes</taxon>
        <taxon>Queuovirinae</taxon>
        <taxon>Seuratvirus</taxon>
        <taxon>Seuratvirus cajan</taxon>
    </lineage>
</organism>
<accession>A0A0D4D9J8</accession>
<name>A0A0D4D9J8_9CAUD</name>
<dbReference type="GeneID" id="26624051"/>
<dbReference type="RefSeq" id="YP_009196834.1">
    <property type="nucleotide sequence ID" value="NC_028776.1"/>
</dbReference>
<evidence type="ECO:0000313" key="2">
    <source>
        <dbReference type="Proteomes" id="UP000207637"/>
    </source>
</evidence>
<dbReference type="KEGG" id="vg:26624051"/>
<proteinExistence type="predicted"/>
<reference evidence="1 2" key="1">
    <citation type="journal article" date="2015" name="Genome Announc.">
        <title>Complete Genome Sequences of Four Novel Escherichia coli Bacteriophages Belonging to New Phage Groups.</title>
        <authorList>
            <person name="Carstens A.B."/>
            <person name="Kot W."/>
            <person name="Hansen L.H."/>
        </authorList>
    </citation>
    <scope>NUCLEOTIDE SEQUENCE [LARGE SCALE GENOMIC DNA]</scope>
</reference>
<keyword evidence="2" id="KW-1185">Reference proteome</keyword>
<dbReference type="EMBL" id="KP064094">
    <property type="protein sequence ID" value="AJT60525.1"/>
    <property type="molecule type" value="Genomic_DNA"/>
</dbReference>
<evidence type="ECO:0000313" key="1">
    <source>
        <dbReference type="EMBL" id="AJT60525.1"/>
    </source>
</evidence>
<sequence length="189" mass="21877">MKDNLDKIWHKHDGKGMPVYLQNDHFEVKLRNGNVLRNHRGAGWIWSYSPIPMTTQFDVTAWRYIIEEPINQQMTSKDPITEHKFKEVMEIAMTVPEARYQSYPEDNRLTKYQRLIRGKDIDGHVASIVVDVYDVLTAWETTNPALQHLIKKALQPGERGHKSLVEDLKDIIASAQRALEIEQSKGVSK</sequence>
<dbReference type="Proteomes" id="UP000207637">
    <property type="component" value="Segment"/>
</dbReference>